<name>A0A2T7WNC6_MICTE</name>
<evidence type="ECO:0000313" key="2">
    <source>
        <dbReference type="Proteomes" id="UP000244649"/>
    </source>
</evidence>
<dbReference type="Proteomes" id="UP000244649">
    <property type="component" value="Unassembled WGS sequence"/>
</dbReference>
<protein>
    <recommendedName>
        <fullName evidence="3">Excreted virulence factor EspC, type VII ESX diderm</fullName>
    </recommendedName>
</protein>
<evidence type="ECO:0000313" key="1">
    <source>
        <dbReference type="EMBL" id="PVE76078.1"/>
    </source>
</evidence>
<organism evidence="1 2">
    <name type="scientific">Microbacterium testaceum</name>
    <name type="common">Aureobacterium testaceum</name>
    <name type="synonym">Brevibacterium testaceum</name>
    <dbReference type="NCBI Taxonomy" id="2033"/>
    <lineage>
        <taxon>Bacteria</taxon>
        <taxon>Bacillati</taxon>
        <taxon>Actinomycetota</taxon>
        <taxon>Actinomycetes</taxon>
        <taxon>Micrococcales</taxon>
        <taxon>Microbacteriaceae</taxon>
        <taxon>Microbacterium</taxon>
    </lineage>
</organism>
<sequence>MIAANQHIEIDGEILQQQGDRAREVSAAFGGAGEGIQADLPDDAFGLLSRGLVVPLANALAGRARDLSSSAQDLAERVADGVQQAASGFATIEQNAVDAFTRNDS</sequence>
<dbReference type="AlphaFoldDB" id="A0A2T7WNC6"/>
<evidence type="ECO:0008006" key="3">
    <source>
        <dbReference type="Google" id="ProtNLM"/>
    </source>
</evidence>
<gene>
    <name evidence="1" type="ORF">DC432_06480</name>
</gene>
<proteinExistence type="predicted"/>
<dbReference type="RefSeq" id="WP_116537165.1">
    <property type="nucleotide sequence ID" value="NZ_QDFT01000011.1"/>
</dbReference>
<comment type="caution">
    <text evidence="1">The sequence shown here is derived from an EMBL/GenBank/DDBJ whole genome shotgun (WGS) entry which is preliminary data.</text>
</comment>
<accession>A0A2T7WNC6</accession>
<dbReference type="EMBL" id="QDFT01000011">
    <property type="protein sequence ID" value="PVE76078.1"/>
    <property type="molecule type" value="Genomic_DNA"/>
</dbReference>
<reference evidence="1 2" key="1">
    <citation type="submission" date="2018-04" db="EMBL/GenBank/DDBJ databases">
        <authorList>
            <person name="Go L.Y."/>
            <person name="Mitchell J.A."/>
        </authorList>
    </citation>
    <scope>NUCLEOTIDE SEQUENCE [LARGE SCALE GENOMIC DNA]</scope>
    <source>
        <strain evidence="1 2">TPD7010</strain>
    </source>
</reference>